<sequence length="197" mass="20310">MTDARGGGGTESDRPAPPAASPTPYGPYPGPYPPPPYSSYPSPPYGGGYPPSPYGGYPVPPPPRPAVGPRNGLGTAALVLAIIGLVLSLSVIGGIVLGLIAVIVGIAALGRCKRGEADNRGVATSGIVLGTIAVVVSIAFIWVWIGVGQRWFDEFGGREYMDCMQRAGSDPVAQQQCEDALRSRVEHGLGVTPTSTR</sequence>
<feature type="transmembrane region" description="Helical" evidence="2">
    <location>
        <begin position="121"/>
        <end position="145"/>
    </location>
</feature>
<keyword evidence="5" id="KW-1185">Reference proteome</keyword>
<feature type="compositionally biased region" description="Gly residues" evidence="1">
    <location>
        <begin position="1"/>
        <end position="10"/>
    </location>
</feature>
<dbReference type="AlphaFoldDB" id="A0A1X0BA12"/>
<evidence type="ECO:0000259" key="3">
    <source>
        <dbReference type="Pfam" id="PF13828"/>
    </source>
</evidence>
<feature type="domain" description="DUF4190" evidence="3">
    <location>
        <begin position="74"/>
        <end position="139"/>
    </location>
</feature>
<proteinExistence type="predicted"/>
<feature type="region of interest" description="Disordered" evidence="1">
    <location>
        <begin position="1"/>
        <end position="44"/>
    </location>
</feature>
<dbReference type="STRING" id="1927124.BST13_04655"/>
<name>A0A1X0BA12_9MYCO</name>
<dbReference type="Pfam" id="PF13828">
    <property type="entry name" value="DUF4190"/>
    <property type="match status" value="1"/>
</dbReference>
<protein>
    <submittedName>
        <fullName evidence="4">DUF4190 domain-containing protein</fullName>
    </submittedName>
</protein>
<keyword evidence="2" id="KW-0812">Transmembrane</keyword>
<dbReference type="InterPro" id="IPR025241">
    <property type="entry name" value="DUF4190"/>
</dbReference>
<dbReference type="RefSeq" id="WP_083161088.1">
    <property type="nucleotide sequence ID" value="NZ_MVHF01000003.1"/>
</dbReference>
<reference evidence="4 5" key="1">
    <citation type="submission" date="2017-02" db="EMBL/GenBank/DDBJ databases">
        <title>The new phylogeny of genus Mycobacterium.</title>
        <authorList>
            <person name="Tortoli E."/>
            <person name="Trovato A."/>
            <person name="Cirillo D.M."/>
        </authorList>
    </citation>
    <scope>NUCLEOTIDE SEQUENCE [LARGE SCALE GENOMIC DNA]</scope>
    <source>
        <strain evidence="4 5">RW6</strain>
    </source>
</reference>
<keyword evidence="2" id="KW-1133">Transmembrane helix</keyword>
<feature type="transmembrane region" description="Helical" evidence="2">
    <location>
        <begin position="76"/>
        <end position="109"/>
    </location>
</feature>
<dbReference type="OrthoDB" id="4557756at2"/>
<dbReference type="EMBL" id="MVHF01000003">
    <property type="protein sequence ID" value="ORA38676.1"/>
    <property type="molecule type" value="Genomic_DNA"/>
</dbReference>
<evidence type="ECO:0000256" key="2">
    <source>
        <dbReference type="SAM" id="Phobius"/>
    </source>
</evidence>
<organism evidence="4 5">
    <name type="scientific">Mycobacterium aquaticum</name>
    <dbReference type="NCBI Taxonomy" id="1927124"/>
    <lineage>
        <taxon>Bacteria</taxon>
        <taxon>Bacillati</taxon>
        <taxon>Actinomycetota</taxon>
        <taxon>Actinomycetes</taxon>
        <taxon>Mycobacteriales</taxon>
        <taxon>Mycobacteriaceae</taxon>
        <taxon>Mycobacterium</taxon>
    </lineage>
</organism>
<feature type="compositionally biased region" description="Pro residues" evidence="1">
    <location>
        <begin position="15"/>
        <end position="44"/>
    </location>
</feature>
<evidence type="ECO:0000313" key="4">
    <source>
        <dbReference type="EMBL" id="ORA38676.1"/>
    </source>
</evidence>
<accession>A0A1X0BA12</accession>
<evidence type="ECO:0000313" key="5">
    <source>
        <dbReference type="Proteomes" id="UP000192448"/>
    </source>
</evidence>
<dbReference type="Proteomes" id="UP000192448">
    <property type="component" value="Unassembled WGS sequence"/>
</dbReference>
<keyword evidence="2" id="KW-0472">Membrane</keyword>
<evidence type="ECO:0000256" key="1">
    <source>
        <dbReference type="SAM" id="MobiDB-lite"/>
    </source>
</evidence>
<gene>
    <name evidence="4" type="ORF">BST13_04655</name>
</gene>
<comment type="caution">
    <text evidence="4">The sequence shown here is derived from an EMBL/GenBank/DDBJ whole genome shotgun (WGS) entry which is preliminary data.</text>
</comment>